<keyword evidence="1" id="KW-0812">Transmembrane</keyword>
<keyword evidence="1" id="KW-0472">Membrane</keyword>
<reference evidence="2 3" key="1">
    <citation type="submission" date="2018-09" db="EMBL/GenBank/DDBJ databases">
        <title>Comparative Genomic Analysis of Eight Novel Haloalkaliphilic Bacteriophages from Lake Elmenteita, Kenya.</title>
        <authorList>
            <person name="Akhwale J.K."/>
        </authorList>
    </citation>
    <scope>NUCLEOTIDE SEQUENCE [LARGE SCALE GENOMIC DNA]</scope>
</reference>
<dbReference type="EMBL" id="MH884508">
    <property type="protein sequence ID" value="AYP68355.1"/>
    <property type="molecule type" value="Genomic_DNA"/>
</dbReference>
<evidence type="ECO:0000313" key="2">
    <source>
        <dbReference type="EMBL" id="AYP68355.1"/>
    </source>
</evidence>
<feature type="transmembrane region" description="Helical" evidence="1">
    <location>
        <begin position="6"/>
        <end position="39"/>
    </location>
</feature>
<keyword evidence="3" id="KW-1185">Reference proteome</keyword>
<evidence type="ECO:0000256" key="1">
    <source>
        <dbReference type="SAM" id="Phobius"/>
    </source>
</evidence>
<keyword evidence="1" id="KW-1133">Transmembrane helix</keyword>
<proteinExistence type="predicted"/>
<name>A0A3G3BVR3_9CAUD</name>
<gene>
    <name evidence="2" type="ORF">vBBcoS136_00241</name>
</gene>
<accession>A0A3G3BVR3</accession>
<protein>
    <submittedName>
        <fullName evidence="2">Uncharacterized protein</fullName>
    </submittedName>
</protein>
<organism evidence="2 3">
    <name type="scientific">Bacillus phage vB_BcoS-136</name>
    <dbReference type="NCBI Taxonomy" id="2419619"/>
    <lineage>
        <taxon>Viruses</taxon>
        <taxon>Duplodnaviria</taxon>
        <taxon>Heunggongvirae</taxon>
        <taxon>Uroviricota</taxon>
        <taxon>Caudoviricetes</taxon>
        <taxon>Heleneionescovirinae</taxon>
        <taxon>Kenyattavirus</taxon>
        <taxon>Kenyattavirus kv136</taxon>
    </lineage>
</organism>
<sequence length="76" mass="8888">MELFNQVIMFLISLVANAVFMAVGIAILFIIVRIGWVFISEIWKMVHEPSFNLVDNKIKDMVNKFKNRKKKSEEDV</sequence>
<dbReference type="Proteomes" id="UP000274199">
    <property type="component" value="Segment"/>
</dbReference>
<evidence type="ECO:0000313" key="3">
    <source>
        <dbReference type="Proteomes" id="UP000274199"/>
    </source>
</evidence>